<dbReference type="EMBL" id="SWLB01000017">
    <property type="protein sequence ID" value="KAF3327520.1"/>
    <property type="molecule type" value="Genomic_DNA"/>
</dbReference>
<dbReference type="PANTHER" id="PTHR34454">
    <property type="entry name" value="TUNICAMYCIN INDUCED PROTEIN"/>
    <property type="match status" value="1"/>
</dbReference>
<name>A0A833QJ12_9POAL</name>
<evidence type="ECO:0000313" key="3">
    <source>
        <dbReference type="EMBL" id="KAF3327520.1"/>
    </source>
</evidence>
<dbReference type="InterPro" id="IPR053283">
    <property type="entry name" value="TUNICAMYCIN_INDUCED_1"/>
</dbReference>
<dbReference type="OrthoDB" id="513870at2759"/>
<evidence type="ECO:0000256" key="2">
    <source>
        <dbReference type="SAM" id="SignalP"/>
    </source>
</evidence>
<dbReference type="PANTHER" id="PTHR34454:SF2">
    <property type="entry name" value="PROTEIN TUNICAMYCIN INDUCED 1"/>
    <property type="match status" value="1"/>
</dbReference>
<proteinExistence type="predicted"/>
<reference evidence="3" key="1">
    <citation type="submission" date="2020-01" db="EMBL/GenBank/DDBJ databases">
        <title>Genome sequence of Kobresia littledalei, the first chromosome-level genome in the family Cyperaceae.</title>
        <authorList>
            <person name="Qu G."/>
        </authorList>
    </citation>
    <scope>NUCLEOTIDE SEQUENCE</scope>
    <source>
        <strain evidence="3">C.B.Clarke</strain>
        <tissue evidence="3">Leaf</tissue>
    </source>
</reference>
<feature type="region of interest" description="Disordered" evidence="1">
    <location>
        <begin position="266"/>
        <end position="292"/>
    </location>
</feature>
<organism evidence="3 4">
    <name type="scientific">Carex littledalei</name>
    <dbReference type="NCBI Taxonomy" id="544730"/>
    <lineage>
        <taxon>Eukaryota</taxon>
        <taxon>Viridiplantae</taxon>
        <taxon>Streptophyta</taxon>
        <taxon>Embryophyta</taxon>
        <taxon>Tracheophyta</taxon>
        <taxon>Spermatophyta</taxon>
        <taxon>Magnoliopsida</taxon>
        <taxon>Liliopsida</taxon>
        <taxon>Poales</taxon>
        <taxon>Cyperaceae</taxon>
        <taxon>Cyperoideae</taxon>
        <taxon>Cariceae</taxon>
        <taxon>Carex</taxon>
        <taxon>Carex subgen. Euthyceras</taxon>
    </lineage>
</organism>
<dbReference type="Proteomes" id="UP000623129">
    <property type="component" value="Unassembled WGS sequence"/>
</dbReference>
<protein>
    <recommendedName>
        <fullName evidence="5">Tunicamycin induced 1</fullName>
    </recommendedName>
</protein>
<evidence type="ECO:0000256" key="1">
    <source>
        <dbReference type="SAM" id="MobiDB-lite"/>
    </source>
</evidence>
<gene>
    <name evidence="3" type="ORF">FCM35_KLT07638</name>
</gene>
<accession>A0A833QJ12</accession>
<feature type="signal peptide" evidence="2">
    <location>
        <begin position="1"/>
        <end position="23"/>
    </location>
</feature>
<comment type="caution">
    <text evidence="3">The sequence shown here is derived from an EMBL/GenBank/DDBJ whole genome shotgun (WGS) entry which is preliminary data.</text>
</comment>
<evidence type="ECO:0008006" key="5">
    <source>
        <dbReference type="Google" id="ProtNLM"/>
    </source>
</evidence>
<feature type="chain" id="PRO_5033053579" description="Tunicamycin induced 1" evidence="2">
    <location>
        <begin position="24"/>
        <end position="421"/>
    </location>
</feature>
<feature type="compositionally biased region" description="Polar residues" evidence="1">
    <location>
        <begin position="279"/>
        <end position="292"/>
    </location>
</feature>
<dbReference type="AlphaFoldDB" id="A0A833QJ12"/>
<sequence length="421" mass="46053">MEIRSQFLAILLAFIAFQAYSSSALISSETLTPPSPKAITDLKDAIVKGLGLQSDLKVSGFDVRDALVGKAVAYEFVIEIGKKMIPVKLLEDVSRWDFVDLPFFHRMNGGNEAKEGNSLAKMGKKKDAIDLPELPPFQLAGPMELWIQDGDDMRLAIPHDVEAGKLKKVVLSDGAVVTVKGARSVSLRHPIELPLPFNRSVMGQPHLATGLLSLAQALREAYKSNSEKPLLSLRIVGPSSLTSSPSTSPNDRLQLKRLAPGLVKLSSRAPLPSPDSDNESQPATMWPMTSINGSNSNLRGFEELLASVLGEKGQEEGSFRLVEAQVSAQTYVKMGFEIEKKLLEGEANWDKYPEWRTRPQKSRAHFEVLARVEEGGKIVPERIVPVQPFEVKESVAASVATGNVSMTKVETVHTAPDYFTL</sequence>
<keyword evidence="4" id="KW-1185">Reference proteome</keyword>
<evidence type="ECO:0000313" key="4">
    <source>
        <dbReference type="Proteomes" id="UP000623129"/>
    </source>
</evidence>
<keyword evidence="2" id="KW-0732">Signal</keyword>